<accession>A0AAW1X754</accession>
<evidence type="ECO:0000256" key="1">
    <source>
        <dbReference type="ARBA" id="ARBA00022723"/>
    </source>
</evidence>
<evidence type="ECO:0000256" key="6">
    <source>
        <dbReference type="PROSITE-ProRule" id="PRU00027"/>
    </source>
</evidence>
<evidence type="ECO:0000256" key="5">
    <source>
        <dbReference type="ARBA" id="ARBA00023163"/>
    </source>
</evidence>
<evidence type="ECO:0000313" key="10">
    <source>
        <dbReference type="Proteomes" id="UP001457282"/>
    </source>
</evidence>
<feature type="compositionally biased region" description="Basic residues" evidence="7">
    <location>
        <begin position="515"/>
        <end position="526"/>
    </location>
</feature>
<dbReference type="SUPFAM" id="SSF53098">
    <property type="entry name" value="Ribonuclease H-like"/>
    <property type="match status" value="1"/>
</dbReference>
<reference evidence="9 10" key="1">
    <citation type="journal article" date="2023" name="G3 (Bethesda)">
        <title>A chromosome-length genome assembly and annotation of blackberry (Rubus argutus, cv. 'Hillquist').</title>
        <authorList>
            <person name="Bruna T."/>
            <person name="Aryal R."/>
            <person name="Dudchenko O."/>
            <person name="Sargent D.J."/>
            <person name="Mead D."/>
            <person name="Buti M."/>
            <person name="Cavallini A."/>
            <person name="Hytonen T."/>
            <person name="Andres J."/>
            <person name="Pham M."/>
            <person name="Weisz D."/>
            <person name="Mascagni F."/>
            <person name="Usai G."/>
            <person name="Natali L."/>
            <person name="Bassil N."/>
            <person name="Fernandez G.E."/>
            <person name="Lomsadze A."/>
            <person name="Armour M."/>
            <person name="Olukolu B."/>
            <person name="Poorten T."/>
            <person name="Britton C."/>
            <person name="Davik J."/>
            <person name="Ashrafi H."/>
            <person name="Aiden E.L."/>
            <person name="Borodovsky M."/>
            <person name="Worthington M."/>
        </authorList>
    </citation>
    <scope>NUCLEOTIDE SEQUENCE [LARGE SCALE GENOMIC DNA]</scope>
    <source>
        <strain evidence="9">PI 553951</strain>
    </source>
</reference>
<evidence type="ECO:0000259" key="8">
    <source>
        <dbReference type="PROSITE" id="PS50808"/>
    </source>
</evidence>
<dbReference type="AlphaFoldDB" id="A0AAW1X754"/>
<dbReference type="Proteomes" id="UP001457282">
    <property type="component" value="Unassembled WGS sequence"/>
</dbReference>
<keyword evidence="1" id="KW-0479">Metal-binding</keyword>
<dbReference type="InterPro" id="IPR012337">
    <property type="entry name" value="RNaseH-like_sf"/>
</dbReference>
<organism evidence="9 10">
    <name type="scientific">Rubus argutus</name>
    <name type="common">Southern blackberry</name>
    <dbReference type="NCBI Taxonomy" id="59490"/>
    <lineage>
        <taxon>Eukaryota</taxon>
        <taxon>Viridiplantae</taxon>
        <taxon>Streptophyta</taxon>
        <taxon>Embryophyta</taxon>
        <taxon>Tracheophyta</taxon>
        <taxon>Spermatophyta</taxon>
        <taxon>Magnoliopsida</taxon>
        <taxon>eudicotyledons</taxon>
        <taxon>Gunneridae</taxon>
        <taxon>Pentapetalae</taxon>
        <taxon>rosids</taxon>
        <taxon>fabids</taxon>
        <taxon>Rosales</taxon>
        <taxon>Rosaceae</taxon>
        <taxon>Rosoideae</taxon>
        <taxon>Rosoideae incertae sedis</taxon>
        <taxon>Rubus</taxon>
    </lineage>
</organism>
<keyword evidence="2 6" id="KW-0863">Zinc-finger</keyword>
<dbReference type="PANTHER" id="PTHR46481:SF8">
    <property type="entry name" value="ZINC FINGER BED DOMAIN-CONTAINING PROTEIN RICESLEEPER 1-LIKE"/>
    <property type="match status" value="1"/>
</dbReference>
<dbReference type="SMART" id="SM00614">
    <property type="entry name" value="ZnF_BED"/>
    <property type="match status" value="1"/>
</dbReference>
<dbReference type="InterPro" id="IPR052035">
    <property type="entry name" value="ZnF_BED_domain_contain"/>
</dbReference>
<evidence type="ECO:0000256" key="4">
    <source>
        <dbReference type="ARBA" id="ARBA00023015"/>
    </source>
</evidence>
<dbReference type="GO" id="GO:0003677">
    <property type="term" value="F:DNA binding"/>
    <property type="evidence" value="ECO:0007669"/>
    <property type="project" value="InterPro"/>
</dbReference>
<evidence type="ECO:0000313" key="9">
    <source>
        <dbReference type="EMBL" id="KAK9931904.1"/>
    </source>
</evidence>
<feature type="region of interest" description="Disordered" evidence="7">
    <location>
        <begin position="479"/>
        <end position="532"/>
    </location>
</feature>
<feature type="domain" description="BED-type" evidence="8">
    <location>
        <begin position="53"/>
        <end position="122"/>
    </location>
</feature>
<name>A0AAW1X754_RUBAR</name>
<evidence type="ECO:0000256" key="7">
    <source>
        <dbReference type="SAM" id="MobiDB-lite"/>
    </source>
</evidence>
<gene>
    <name evidence="9" type="ORF">M0R45_019158</name>
</gene>
<proteinExistence type="predicted"/>
<dbReference type="PANTHER" id="PTHR46481">
    <property type="entry name" value="ZINC FINGER BED DOMAIN-CONTAINING PROTEIN 4"/>
    <property type="match status" value="1"/>
</dbReference>
<keyword evidence="3" id="KW-0862">Zinc</keyword>
<dbReference type="PROSITE" id="PS50808">
    <property type="entry name" value="ZF_BED"/>
    <property type="match status" value="1"/>
</dbReference>
<keyword evidence="10" id="KW-1185">Reference proteome</keyword>
<dbReference type="EMBL" id="JBEDUW010000004">
    <property type="protein sequence ID" value="KAK9931904.1"/>
    <property type="molecule type" value="Genomic_DNA"/>
</dbReference>
<protein>
    <recommendedName>
        <fullName evidence="8">BED-type domain-containing protein</fullName>
    </recommendedName>
</protein>
<comment type="caution">
    <text evidence="9">The sequence shown here is derived from an EMBL/GenBank/DDBJ whole genome shotgun (WGS) entry which is preliminary data.</text>
</comment>
<dbReference type="SUPFAM" id="SSF140996">
    <property type="entry name" value="Hermes dimerisation domain"/>
    <property type="match status" value="1"/>
</dbReference>
<feature type="region of interest" description="Disordered" evidence="7">
    <location>
        <begin position="17"/>
        <end position="50"/>
    </location>
</feature>
<dbReference type="InterPro" id="IPR003656">
    <property type="entry name" value="Znf_BED"/>
</dbReference>
<evidence type="ECO:0000256" key="3">
    <source>
        <dbReference type="ARBA" id="ARBA00022833"/>
    </source>
</evidence>
<evidence type="ECO:0000256" key="2">
    <source>
        <dbReference type="ARBA" id="ARBA00022771"/>
    </source>
</evidence>
<dbReference type="GO" id="GO:0008270">
    <property type="term" value="F:zinc ion binding"/>
    <property type="evidence" value="ECO:0007669"/>
    <property type="project" value="UniProtKB-KW"/>
</dbReference>
<keyword evidence="4" id="KW-0805">Transcription regulation</keyword>
<keyword evidence="5" id="KW-0804">Transcription</keyword>
<sequence>MASDSSPSPDVVEVVAANDGEVATNASQRESKAKTKRKRETISTSTATSKASRERSWVWDHFTKYDEPLIEIVNNEEKVVGHTRRAQCMYCSTNLACDSRGNGTSSLSKHIEQVCKGYPGRANLEEDQQVFTNDGKETPSVVMRSWTQENCVEAACVMIVMDELPFSFIEKPGFRYFCSVAVPRFNVPCRKVIVKNFLRMYNAKKEELKRELQSHCVCLTTDTWTSCQNINYMVITAHFIDCGWKMHKRVLNFCVIPNHQGNTIGKILENCLVEWSIENLLTVSVDNASANTVAIDYLRKKMMTWEKKPIFAGKYMHVRCLAHIVNLIVRSGLAILEKSVASIRNAVKYVRSSSSRLDVFKKCVAKEKLESKKICVLDVPTRWNSTFIMLDTALELRKAFDRMAEEEEAKYYNYFDEDEELEEDEEETEIDWENWNHPKVSRKRVGPPIETDWAAALVFVKFLKVFYDVTVRVSASLHPTSKQAQEDIERNENATASTAAVAEKVADSAGPSKPKTVKAMKKKNKRLGAVNL</sequence>